<protein>
    <submittedName>
        <fullName evidence="6">Uncharacterized protein</fullName>
    </submittedName>
</protein>
<feature type="transmembrane region" description="Helical" evidence="5">
    <location>
        <begin position="37"/>
        <end position="63"/>
    </location>
</feature>
<dbReference type="Pfam" id="PF03619">
    <property type="entry name" value="Solute_trans_a"/>
    <property type="match status" value="1"/>
</dbReference>
<keyword evidence="3 5" id="KW-1133">Transmembrane helix</keyword>
<sequence length="335" mass="37491">LTGLSPAQLNALSRMNHSVLIRAPPCSEFFRALNGVYLAFFIIAALLTLIVTIVCMKMIIEVFIKIKNEYIQVDLYWLMSSPMLVCWICFLGICFPRSSGILYSIGLGMVVMALATTCTLFARLYGGRKGLTEYLLEHNRKLNFATSPFCCCCHCLPIALPTVKNIRLFGLLVDQTPFVRLTIAIALMIITMEGSPLNDPVVTTLNIIGVVSSLIAQYAAHVIMCLGENDLTESGFDVLFKCMNLAQTIYSLMKFVLEMIGRNNGFPELPPMTPETISNFWFFVGMIGCYTIFSIALAVRIRPGRSSFFDDEKHNKSTRTRFQIEPPQITQIELS</sequence>
<reference evidence="6" key="1">
    <citation type="submission" date="2023-10" db="EMBL/GenBank/DDBJ databases">
        <title>Genome assembly of Pristionchus species.</title>
        <authorList>
            <person name="Yoshida K."/>
            <person name="Sommer R.J."/>
        </authorList>
    </citation>
    <scope>NUCLEOTIDE SEQUENCE</scope>
    <source>
        <strain evidence="6">RS0144</strain>
    </source>
</reference>
<feature type="non-terminal residue" evidence="6">
    <location>
        <position position="335"/>
    </location>
</feature>
<keyword evidence="2 5" id="KW-0812">Transmembrane</keyword>
<keyword evidence="7" id="KW-1185">Reference proteome</keyword>
<dbReference type="EMBL" id="BTSX01000002">
    <property type="protein sequence ID" value="GMS85331.1"/>
    <property type="molecule type" value="Genomic_DNA"/>
</dbReference>
<comment type="caution">
    <text evidence="6">The sequence shown here is derived from an EMBL/GenBank/DDBJ whole genome shotgun (WGS) entry which is preliminary data.</text>
</comment>
<feature type="transmembrane region" description="Helical" evidence="5">
    <location>
        <begin position="238"/>
        <end position="260"/>
    </location>
</feature>
<evidence type="ECO:0000313" key="7">
    <source>
        <dbReference type="Proteomes" id="UP001432027"/>
    </source>
</evidence>
<feature type="transmembrane region" description="Helical" evidence="5">
    <location>
        <begin position="280"/>
        <end position="299"/>
    </location>
</feature>
<organism evidence="6 7">
    <name type="scientific">Pristionchus entomophagus</name>
    <dbReference type="NCBI Taxonomy" id="358040"/>
    <lineage>
        <taxon>Eukaryota</taxon>
        <taxon>Metazoa</taxon>
        <taxon>Ecdysozoa</taxon>
        <taxon>Nematoda</taxon>
        <taxon>Chromadorea</taxon>
        <taxon>Rhabditida</taxon>
        <taxon>Rhabditina</taxon>
        <taxon>Diplogasteromorpha</taxon>
        <taxon>Diplogasteroidea</taxon>
        <taxon>Neodiplogasteridae</taxon>
        <taxon>Pristionchus</taxon>
    </lineage>
</organism>
<dbReference type="PANTHER" id="PTHR23423">
    <property type="entry name" value="ORGANIC SOLUTE TRANSPORTER-RELATED"/>
    <property type="match status" value="1"/>
</dbReference>
<evidence type="ECO:0000313" key="6">
    <source>
        <dbReference type="EMBL" id="GMS85331.1"/>
    </source>
</evidence>
<keyword evidence="4 5" id="KW-0472">Membrane</keyword>
<dbReference type="AlphaFoldDB" id="A0AAV5SPP3"/>
<feature type="transmembrane region" description="Helical" evidence="5">
    <location>
        <begin position="204"/>
        <end position="226"/>
    </location>
</feature>
<feature type="transmembrane region" description="Helical" evidence="5">
    <location>
        <begin position="101"/>
        <end position="122"/>
    </location>
</feature>
<dbReference type="InterPro" id="IPR005178">
    <property type="entry name" value="Ostalpha/TMEM184C"/>
</dbReference>
<evidence type="ECO:0000256" key="1">
    <source>
        <dbReference type="ARBA" id="ARBA00004141"/>
    </source>
</evidence>
<dbReference type="Proteomes" id="UP001432027">
    <property type="component" value="Unassembled WGS sequence"/>
</dbReference>
<comment type="subcellular location">
    <subcellularLocation>
        <location evidence="1">Membrane</location>
        <topology evidence="1">Multi-pass membrane protein</topology>
    </subcellularLocation>
</comment>
<feature type="non-terminal residue" evidence="6">
    <location>
        <position position="1"/>
    </location>
</feature>
<gene>
    <name evidence="6" type="ORF">PENTCL1PPCAC_7506</name>
</gene>
<evidence type="ECO:0000256" key="5">
    <source>
        <dbReference type="SAM" id="Phobius"/>
    </source>
</evidence>
<name>A0AAV5SPP3_9BILA</name>
<evidence type="ECO:0000256" key="2">
    <source>
        <dbReference type="ARBA" id="ARBA00022692"/>
    </source>
</evidence>
<feature type="transmembrane region" description="Helical" evidence="5">
    <location>
        <begin position="75"/>
        <end position="95"/>
    </location>
</feature>
<accession>A0AAV5SPP3</accession>
<proteinExistence type="predicted"/>
<feature type="transmembrane region" description="Helical" evidence="5">
    <location>
        <begin position="168"/>
        <end position="192"/>
    </location>
</feature>
<dbReference type="GO" id="GO:0016020">
    <property type="term" value="C:membrane"/>
    <property type="evidence" value="ECO:0007669"/>
    <property type="project" value="UniProtKB-SubCell"/>
</dbReference>
<evidence type="ECO:0000256" key="3">
    <source>
        <dbReference type="ARBA" id="ARBA00022989"/>
    </source>
</evidence>
<dbReference type="SMART" id="SM01417">
    <property type="entry name" value="Solute_trans_a"/>
    <property type="match status" value="1"/>
</dbReference>
<evidence type="ECO:0000256" key="4">
    <source>
        <dbReference type="ARBA" id="ARBA00023136"/>
    </source>
</evidence>